<dbReference type="InterPro" id="IPR005134">
    <property type="entry name" value="UPF0114"/>
</dbReference>
<dbReference type="Proteomes" id="UP000033187">
    <property type="component" value="Chromosome 1"/>
</dbReference>
<dbReference type="EMBL" id="LN829119">
    <property type="protein sequence ID" value="CPR22517.1"/>
    <property type="molecule type" value="Genomic_DNA"/>
</dbReference>
<dbReference type="OrthoDB" id="9783569at2"/>
<accession>A0A0D6JLG3</accession>
<name>A0A0D6JLG3_9HYPH</name>
<dbReference type="RefSeq" id="WP_076605358.1">
    <property type="nucleotide sequence ID" value="NZ_LN829118.1"/>
</dbReference>
<evidence type="ECO:0000256" key="4">
    <source>
        <dbReference type="ARBA" id="ARBA00022692"/>
    </source>
</evidence>
<comment type="subcellular location">
    <subcellularLocation>
        <location evidence="1 7">Cell membrane</location>
        <topology evidence="1 7">Multi-pass membrane protein</topology>
    </subcellularLocation>
</comment>
<keyword evidence="9" id="KW-1185">Reference proteome</keyword>
<evidence type="ECO:0000256" key="7">
    <source>
        <dbReference type="HAMAP-Rule" id="MF_00143"/>
    </source>
</evidence>
<proteinExistence type="inferred from homology"/>
<dbReference type="GO" id="GO:0005886">
    <property type="term" value="C:plasma membrane"/>
    <property type="evidence" value="ECO:0007669"/>
    <property type="project" value="UniProtKB-SubCell"/>
</dbReference>
<dbReference type="KEGG" id="fiy:BN1229_v1_3950"/>
<keyword evidence="5 7" id="KW-1133">Transmembrane helix</keyword>
<feature type="transmembrane region" description="Helical" evidence="7">
    <location>
        <begin position="68"/>
        <end position="90"/>
    </location>
</feature>
<feature type="transmembrane region" description="Helical" evidence="7">
    <location>
        <begin position="123"/>
        <end position="142"/>
    </location>
</feature>
<evidence type="ECO:0000256" key="6">
    <source>
        <dbReference type="ARBA" id="ARBA00023136"/>
    </source>
</evidence>
<comment type="similarity">
    <text evidence="2 7">Belongs to the UPF0114 family.</text>
</comment>
<evidence type="ECO:0000313" key="9">
    <source>
        <dbReference type="Proteomes" id="UP000033187"/>
    </source>
</evidence>
<sequence length="183" mass="19826">MSDPTPETPRKTGDLIEAFIENSLLASRWILVVFYLGLAISLGVYAISFIAKSAKVATKIFVLNDNEIILAMLGLIDACLVASLMVMVMLSGYENFVSRLDKASNNELGWLGKIDTGSLKVKIASAIVAISSIHLLQVFLNAPQYEDSKIMWSTLIHLAFVASAIALAIVDRIALTAKPAKKN</sequence>
<evidence type="ECO:0000256" key="1">
    <source>
        <dbReference type="ARBA" id="ARBA00004651"/>
    </source>
</evidence>
<evidence type="ECO:0000256" key="3">
    <source>
        <dbReference type="ARBA" id="ARBA00022475"/>
    </source>
</evidence>
<dbReference type="Pfam" id="PF03350">
    <property type="entry name" value="UPF0114"/>
    <property type="match status" value="1"/>
</dbReference>
<evidence type="ECO:0000256" key="2">
    <source>
        <dbReference type="ARBA" id="ARBA00005774"/>
    </source>
</evidence>
<keyword evidence="4 7" id="KW-0812">Transmembrane</keyword>
<reference evidence="9" key="1">
    <citation type="submission" date="2015-02" db="EMBL/GenBank/DDBJ databases">
        <authorList>
            <person name="Chooi Y.-H."/>
        </authorList>
    </citation>
    <scope>NUCLEOTIDE SEQUENCE [LARGE SCALE GENOMIC DNA]</scope>
    <source>
        <strain evidence="9">strain Y</strain>
    </source>
</reference>
<organism evidence="8 9">
    <name type="scientific">Candidatus Filomicrobium marinum</name>
    <dbReference type="NCBI Taxonomy" id="1608628"/>
    <lineage>
        <taxon>Bacteria</taxon>
        <taxon>Pseudomonadati</taxon>
        <taxon>Pseudomonadota</taxon>
        <taxon>Alphaproteobacteria</taxon>
        <taxon>Hyphomicrobiales</taxon>
        <taxon>Hyphomicrobiaceae</taxon>
        <taxon>Filomicrobium</taxon>
    </lineage>
</organism>
<evidence type="ECO:0000313" key="8">
    <source>
        <dbReference type="EMBL" id="CPR22517.1"/>
    </source>
</evidence>
<dbReference type="InterPro" id="IPR020761">
    <property type="entry name" value="UPF0114_bac"/>
</dbReference>
<dbReference type="NCBIfam" id="TIGR00645">
    <property type="entry name" value="HI0507"/>
    <property type="match status" value="1"/>
</dbReference>
<dbReference type="KEGG" id="fil:BN1229_v1_3963"/>
<keyword evidence="6 7" id="KW-0472">Membrane</keyword>
<dbReference type="HAMAP" id="MF_00143">
    <property type="entry name" value="UPF0114"/>
    <property type="match status" value="1"/>
</dbReference>
<feature type="transmembrane region" description="Helical" evidence="7">
    <location>
        <begin position="154"/>
        <end position="175"/>
    </location>
</feature>
<evidence type="ECO:0000256" key="5">
    <source>
        <dbReference type="ARBA" id="ARBA00022989"/>
    </source>
</evidence>
<protein>
    <recommendedName>
        <fullName evidence="7">UPF0114 protein YBN1229_v1_3950</fullName>
    </recommendedName>
</protein>
<dbReference type="AlphaFoldDB" id="A0A0D6JLG3"/>
<keyword evidence="3 7" id="KW-1003">Cell membrane</keyword>
<gene>
    <name evidence="8" type="ORF">YBN1229_v1_3950</name>
</gene>
<feature type="transmembrane region" description="Helical" evidence="7">
    <location>
        <begin position="29"/>
        <end position="48"/>
    </location>
</feature>
<dbReference type="PANTHER" id="PTHR38596:SF1">
    <property type="entry name" value="UPF0114 PROTEIN YQHA"/>
    <property type="match status" value="1"/>
</dbReference>
<dbReference type="PANTHER" id="PTHR38596">
    <property type="entry name" value="UPF0114 PROTEIN YQHA"/>
    <property type="match status" value="1"/>
</dbReference>